<gene>
    <name evidence="1" type="ORF">ACCO45_006814</name>
</gene>
<keyword evidence="2" id="KW-1185">Reference proteome</keyword>
<organism evidence="1 2">
    <name type="scientific">Purpureocillium lilacinum</name>
    <name type="common">Paecilomyces lilacinus</name>
    <dbReference type="NCBI Taxonomy" id="33203"/>
    <lineage>
        <taxon>Eukaryota</taxon>
        <taxon>Fungi</taxon>
        <taxon>Dikarya</taxon>
        <taxon>Ascomycota</taxon>
        <taxon>Pezizomycotina</taxon>
        <taxon>Sordariomycetes</taxon>
        <taxon>Hypocreomycetidae</taxon>
        <taxon>Hypocreales</taxon>
        <taxon>Ophiocordycipitaceae</taxon>
        <taxon>Purpureocillium</taxon>
    </lineage>
</organism>
<proteinExistence type="predicted"/>
<evidence type="ECO:0000313" key="2">
    <source>
        <dbReference type="Proteomes" id="UP001638806"/>
    </source>
</evidence>
<comment type="caution">
    <text evidence="1">The sequence shown here is derived from an EMBL/GenBank/DDBJ whole genome shotgun (WGS) entry which is preliminary data.</text>
</comment>
<name>A0ACC4DRZ5_PURLI</name>
<reference evidence="1" key="1">
    <citation type="submission" date="2024-12" db="EMBL/GenBank/DDBJ databases">
        <title>Comparative genomics and development of molecular markers within Purpureocillium lilacinum and among Purpureocillium species.</title>
        <authorList>
            <person name="Yeh Z.-Y."/>
            <person name="Ni N.-T."/>
            <person name="Lo P.-H."/>
            <person name="Mushyakhwo K."/>
            <person name="Lin C.-F."/>
            <person name="Nai Y.-S."/>
        </authorList>
    </citation>
    <scope>NUCLEOTIDE SEQUENCE</scope>
    <source>
        <strain evidence="1">NCHU-NPUST-175</strain>
    </source>
</reference>
<protein>
    <submittedName>
        <fullName evidence="1">Uncharacterized protein</fullName>
    </submittedName>
</protein>
<accession>A0ACC4DRZ5</accession>
<sequence>MPRPSKKADDKAKVPVVPAPTMVHPPVGMMPVPPVPVGLAAGVPTRLVDPDSFLRVRDSVSGLAFPYRSLSLFKYVHGVCMAAIAMLSTELAWQHAPLLERICRRHAWLRCRLTELETALSLVQQAVGRLNTIIELIKSFTTDYVRQTNLLLGEATADGGADLLSAFENTAAQLIMPGVAPELQQPVEEKKERKKRTHDPNAPKRPLTPYFLYMQHARSIIANDLGAEAPKGAVQEEGERPLYGSVRELLLTPLLQGWNAAYQYNLRLYNARVHSYKQGNPLAKNMNDDEALKYAEDFQIPMPEIKDTPAEAPSNDHDAIAEQLQADDAKTPKKAAGGRKRKTATPAADTSIMEPKATPASPDKKRRRTSTKAVDDKEEPKKSGRKKTKSS</sequence>
<evidence type="ECO:0000313" key="1">
    <source>
        <dbReference type="EMBL" id="KAL3958652.1"/>
    </source>
</evidence>
<dbReference type="Proteomes" id="UP001638806">
    <property type="component" value="Unassembled WGS sequence"/>
</dbReference>
<dbReference type="EMBL" id="JBGNUJ010000006">
    <property type="protein sequence ID" value="KAL3958652.1"/>
    <property type="molecule type" value="Genomic_DNA"/>
</dbReference>